<keyword evidence="5" id="KW-1185">Reference proteome</keyword>
<dbReference type="PANTHER" id="PTHR34473:SF3">
    <property type="entry name" value="TRANSMEMBRANE PROTEIN-RELATED"/>
    <property type="match status" value="1"/>
</dbReference>
<evidence type="ECO:0000313" key="4">
    <source>
        <dbReference type="EMBL" id="QBI20434.1"/>
    </source>
</evidence>
<dbReference type="AlphaFoldDB" id="A0A411YGR2"/>
<evidence type="ECO:0000259" key="3">
    <source>
        <dbReference type="Pfam" id="PF03703"/>
    </source>
</evidence>
<feature type="domain" description="YdbS-like PH" evidence="3">
    <location>
        <begin position="98"/>
        <end position="176"/>
    </location>
</feature>
<proteinExistence type="predicted"/>
<evidence type="ECO:0000256" key="2">
    <source>
        <dbReference type="SAM" id="Phobius"/>
    </source>
</evidence>
<organism evidence="4 5">
    <name type="scientific">Egibacter rhizosphaerae</name>
    <dbReference type="NCBI Taxonomy" id="1670831"/>
    <lineage>
        <taxon>Bacteria</taxon>
        <taxon>Bacillati</taxon>
        <taxon>Actinomycetota</taxon>
        <taxon>Nitriliruptoria</taxon>
        <taxon>Egibacterales</taxon>
        <taxon>Egibacteraceae</taxon>
        <taxon>Egibacter</taxon>
    </lineage>
</organism>
<dbReference type="OrthoDB" id="7364633at2"/>
<feature type="transmembrane region" description="Helical" evidence="2">
    <location>
        <begin position="46"/>
        <end position="65"/>
    </location>
</feature>
<feature type="transmembrane region" description="Helical" evidence="2">
    <location>
        <begin position="77"/>
        <end position="96"/>
    </location>
</feature>
<dbReference type="EMBL" id="CP036402">
    <property type="protein sequence ID" value="QBI20434.1"/>
    <property type="molecule type" value="Genomic_DNA"/>
</dbReference>
<protein>
    <recommendedName>
        <fullName evidence="3">YdbS-like PH domain-containing protein</fullName>
    </recommendedName>
</protein>
<dbReference type="InterPro" id="IPR005182">
    <property type="entry name" value="YdbS-like_PH"/>
</dbReference>
<dbReference type="KEGG" id="erz:ER308_13240"/>
<dbReference type="Proteomes" id="UP000291469">
    <property type="component" value="Chromosome"/>
</dbReference>
<dbReference type="PANTHER" id="PTHR34473">
    <property type="entry name" value="UPF0699 TRANSMEMBRANE PROTEIN YDBS"/>
    <property type="match status" value="1"/>
</dbReference>
<sequence length="186" mass="19892">MDAQEPPPTAEAADAPAGPPSLPDADPGTGDGIPELVPLDPRVRKVWWLTGFIFVLQGVIVAGVVDLLAPLPTPTGLLTGAVLAGGTALAIVLPIIRYRRWGYALRERDLWIRHGVFWRNVSVIPYARLQFVDTRAGPLDRLFGLAQLVVHTAALGTSGQLPGLDSAEAERLRERLASVEADILAV</sequence>
<dbReference type="RefSeq" id="WP_131155431.1">
    <property type="nucleotide sequence ID" value="NZ_CP036402.1"/>
</dbReference>
<name>A0A411YGR2_9ACTN</name>
<gene>
    <name evidence="4" type="ORF">ER308_13240</name>
</gene>
<evidence type="ECO:0000313" key="5">
    <source>
        <dbReference type="Proteomes" id="UP000291469"/>
    </source>
</evidence>
<keyword evidence="2" id="KW-0812">Transmembrane</keyword>
<keyword evidence="2" id="KW-0472">Membrane</keyword>
<evidence type="ECO:0000256" key="1">
    <source>
        <dbReference type="SAM" id="MobiDB-lite"/>
    </source>
</evidence>
<dbReference type="Pfam" id="PF03703">
    <property type="entry name" value="bPH_2"/>
    <property type="match status" value="1"/>
</dbReference>
<feature type="region of interest" description="Disordered" evidence="1">
    <location>
        <begin position="1"/>
        <end position="34"/>
    </location>
</feature>
<keyword evidence="2" id="KW-1133">Transmembrane helix</keyword>
<accession>A0A411YGR2</accession>
<reference evidence="4 5" key="1">
    <citation type="submission" date="2019-01" db="EMBL/GenBank/DDBJ databases">
        <title>Egibacter rhizosphaerae EGI 80759T.</title>
        <authorList>
            <person name="Chen D.-D."/>
            <person name="Tian Y."/>
            <person name="Jiao J.-Y."/>
            <person name="Zhang X.-T."/>
            <person name="Zhang Y.-G."/>
            <person name="Zhang Y."/>
            <person name="Xiao M."/>
            <person name="Shu W.-S."/>
            <person name="Li W.-J."/>
        </authorList>
    </citation>
    <scope>NUCLEOTIDE SEQUENCE [LARGE SCALE GENOMIC DNA]</scope>
    <source>
        <strain evidence="4 5">EGI 80759</strain>
    </source>
</reference>